<sequence length="157" mass="18565">MTPRKELFIVIKNKLKEIQQLEYIDLFRDQFRETEDGFPSYWTAVLIRIHKITYETMTEQNQEGTCTLDVILYCKDGWMSQHNNTSDPEEGLMEIDLLDAIAEKLQFLCGEQFKPLQQTDDETEEATMEAIMSYRQSFKTKIYRTLAPKYQSKKISI</sequence>
<evidence type="ECO:0000313" key="1">
    <source>
        <dbReference type="EMBL" id="MCT2563960.1"/>
    </source>
</evidence>
<dbReference type="RefSeq" id="WP_259840513.1">
    <property type="nucleotide sequence ID" value="NZ_JAOAMU010000006.1"/>
</dbReference>
<name>A0ABT2IZB0_9FLAO</name>
<keyword evidence="2" id="KW-1185">Reference proteome</keyword>
<proteinExistence type="predicted"/>
<organism evidence="1 2">
    <name type="scientific">Chryseobacterium herbae</name>
    <dbReference type="NCBI Taxonomy" id="2976476"/>
    <lineage>
        <taxon>Bacteria</taxon>
        <taxon>Pseudomonadati</taxon>
        <taxon>Bacteroidota</taxon>
        <taxon>Flavobacteriia</taxon>
        <taxon>Flavobacteriales</taxon>
        <taxon>Weeksellaceae</taxon>
        <taxon>Chryseobacterium group</taxon>
        <taxon>Chryseobacterium</taxon>
    </lineage>
</organism>
<accession>A0ABT2IZB0</accession>
<gene>
    <name evidence="1" type="ORF">N0B48_18875</name>
</gene>
<dbReference type="Proteomes" id="UP001525566">
    <property type="component" value="Unassembled WGS sequence"/>
</dbReference>
<dbReference type="EMBL" id="JAOAMU010000006">
    <property type="protein sequence ID" value="MCT2563960.1"/>
    <property type="molecule type" value="Genomic_DNA"/>
</dbReference>
<reference evidence="1 2" key="1">
    <citation type="submission" date="2022-09" db="EMBL/GenBank/DDBJ databases">
        <title>Chryseobacterium oleae sp.nov., isolated from the inter-root soil of Pyrola calliantha H. Andr. in Tibet.</title>
        <authorList>
            <person name="Li Z."/>
        </authorList>
    </citation>
    <scope>NUCLEOTIDE SEQUENCE [LARGE SCALE GENOMIC DNA]</scope>
    <source>
        <strain evidence="2">pc1-10</strain>
    </source>
</reference>
<comment type="caution">
    <text evidence="1">The sequence shown here is derived from an EMBL/GenBank/DDBJ whole genome shotgun (WGS) entry which is preliminary data.</text>
</comment>
<protein>
    <submittedName>
        <fullName evidence="1">Uncharacterized protein</fullName>
    </submittedName>
</protein>
<evidence type="ECO:0000313" key="2">
    <source>
        <dbReference type="Proteomes" id="UP001525566"/>
    </source>
</evidence>